<dbReference type="EMBL" id="KN825062">
    <property type="protein sequence ID" value="KIK95130.1"/>
    <property type="molecule type" value="Genomic_DNA"/>
</dbReference>
<dbReference type="InParanoid" id="A0A0D0E8Q5"/>
<protein>
    <submittedName>
        <fullName evidence="1">Uncharacterized protein</fullName>
    </submittedName>
</protein>
<dbReference type="Proteomes" id="UP000054538">
    <property type="component" value="Unassembled WGS sequence"/>
</dbReference>
<evidence type="ECO:0000313" key="1">
    <source>
        <dbReference type="EMBL" id="KIK95130.1"/>
    </source>
</evidence>
<evidence type="ECO:0000313" key="2">
    <source>
        <dbReference type="Proteomes" id="UP000054538"/>
    </source>
</evidence>
<proteinExistence type="predicted"/>
<name>A0A0D0E8Q5_9AGAM</name>
<gene>
    <name evidence="1" type="ORF">PAXRUDRAFT_141435</name>
</gene>
<dbReference type="HOGENOM" id="CLU_176476_0_0_1"/>
<organism evidence="1 2">
    <name type="scientific">Paxillus rubicundulus Ve08.2h10</name>
    <dbReference type="NCBI Taxonomy" id="930991"/>
    <lineage>
        <taxon>Eukaryota</taxon>
        <taxon>Fungi</taxon>
        <taxon>Dikarya</taxon>
        <taxon>Basidiomycota</taxon>
        <taxon>Agaricomycotina</taxon>
        <taxon>Agaricomycetes</taxon>
        <taxon>Agaricomycetidae</taxon>
        <taxon>Boletales</taxon>
        <taxon>Paxilineae</taxon>
        <taxon>Paxillaceae</taxon>
        <taxon>Paxillus</taxon>
    </lineage>
</organism>
<accession>A0A0D0E8Q5</accession>
<dbReference type="OrthoDB" id="3224367at2759"/>
<keyword evidence="2" id="KW-1185">Reference proteome</keyword>
<reference evidence="1 2" key="1">
    <citation type="submission" date="2014-04" db="EMBL/GenBank/DDBJ databases">
        <authorList>
            <consortium name="DOE Joint Genome Institute"/>
            <person name="Kuo A."/>
            <person name="Kohler A."/>
            <person name="Jargeat P."/>
            <person name="Nagy L.G."/>
            <person name="Floudas D."/>
            <person name="Copeland A."/>
            <person name="Barry K.W."/>
            <person name="Cichocki N."/>
            <person name="Veneault-Fourrey C."/>
            <person name="LaButti K."/>
            <person name="Lindquist E.A."/>
            <person name="Lipzen A."/>
            <person name="Lundell T."/>
            <person name="Morin E."/>
            <person name="Murat C."/>
            <person name="Sun H."/>
            <person name="Tunlid A."/>
            <person name="Henrissat B."/>
            <person name="Grigoriev I.V."/>
            <person name="Hibbett D.S."/>
            <person name="Martin F."/>
            <person name="Nordberg H.P."/>
            <person name="Cantor M.N."/>
            <person name="Hua S.X."/>
        </authorList>
    </citation>
    <scope>NUCLEOTIDE SEQUENCE [LARGE SCALE GENOMIC DNA]</scope>
    <source>
        <strain evidence="1 2">Ve08.2h10</strain>
    </source>
</reference>
<dbReference type="STRING" id="930991.A0A0D0E8Q5"/>
<reference evidence="2" key="2">
    <citation type="submission" date="2015-01" db="EMBL/GenBank/DDBJ databases">
        <title>Evolutionary Origins and Diversification of the Mycorrhizal Mutualists.</title>
        <authorList>
            <consortium name="DOE Joint Genome Institute"/>
            <consortium name="Mycorrhizal Genomics Consortium"/>
            <person name="Kohler A."/>
            <person name="Kuo A."/>
            <person name="Nagy L.G."/>
            <person name="Floudas D."/>
            <person name="Copeland A."/>
            <person name="Barry K.W."/>
            <person name="Cichocki N."/>
            <person name="Veneault-Fourrey C."/>
            <person name="LaButti K."/>
            <person name="Lindquist E.A."/>
            <person name="Lipzen A."/>
            <person name="Lundell T."/>
            <person name="Morin E."/>
            <person name="Murat C."/>
            <person name="Riley R."/>
            <person name="Ohm R."/>
            <person name="Sun H."/>
            <person name="Tunlid A."/>
            <person name="Henrissat B."/>
            <person name="Grigoriev I.V."/>
            <person name="Hibbett D.S."/>
            <person name="Martin F."/>
        </authorList>
    </citation>
    <scope>NUCLEOTIDE SEQUENCE [LARGE SCALE GENOMIC DNA]</scope>
    <source>
        <strain evidence="2">Ve08.2h10</strain>
    </source>
</reference>
<dbReference type="AlphaFoldDB" id="A0A0D0E8Q5"/>
<sequence>MRLFPEPAPRLPGFRSLLVYGPYHPSAPLHLCLSLAPADKAILFTPSRRLLLDSLRNYNDEWINSYSGIGSVASISSRTKILLVIVI</sequence>